<sequence length="184" mass="21300">MTIAAQTETNLVRDLQAKLPGAYNSLYDAYSPALFGVLLRMVKDHDRAEDLLQDTFIRVWSTIDRYDASQGRLFTWLLTITKNIALDDLRAQKTKAMAAKYISERSDGMISPTFTGGMLYQTLTANLAPKYRQVIDLLYFRDYKLQEVADELKIPLGTVKTRYRMALQQLKKTYKQDIYHYHVN</sequence>
<reference evidence="9 10" key="1">
    <citation type="submission" date="2020-07" db="EMBL/GenBank/DDBJ databases">
        <title>Spirosoma foliorum sp. nov., isolated from the leaves on the Nejang mountain Korea, Republic of.</title>
        <authorList>
            <person name="Ho H."/>
            <person name="Lee Y.-J."/>
            <person name="Nurcahyanto D.-A."/>
            <person name="Kim S.-G."/>
        </authorList>
    </citation>
    <scope>NUCLEOTIDE SEQUENCE [LARGE SCALE GENOMIC DNA]</scope>
    <source>
        <strain evidence="9 10">PL0136</strain>
    </source>
</reference>
<feature type="domain" description="RNA polymerase sigma-70 region 2" evidence="7">
    <location>
        <begin position="26"/>
        <end position="93"/>
    </location>
</feature>
<dbReference type="GO" id="GO:0003677">
    <property type="term" value="F:DNA binding"/>
    <property type="evidence" value="ECO:0007669"/>
    <property type="project" value="UniProtKB-KW"/>
</dbReference>
<evidence type="ECO:0000256" key="2">
    <source>
        <dbReference type="ARBA" id="ARBA00023015"/>
    </source>
</evidence>
<dbReference type="GO" id="GO:0006352">
    <property type="term" value="P:DNA-templated transcription initiation"/>
    <property type="evidence" value="ECO:0007669"/>
    <property type="project" value="InterPro"/>
</dbReference>
<evidence type="ECO:0000256" key="6">
    <source>
        <dbReference type="RuleBase" id="RU000716"/>
    </source>
</evidence>
<dbReference type="Pfam" id="PF04545">
    <property type="entry name" value="Sigma70_r4"/>
    <property type="match status" value="1"/>
</dbReference>
<dbReference type="NCBIfam" id="TIGR02937">
    <property type="entry name" value="sigma70-ECF"/>
    <property type="match status" value="1"/>
</dbReference>
<dbReference type="GO" id="GO:0016987">
    <property type="term" value="F:sigma factor activity"/>
    <property type="evidence" value="ECO:0007669"/>
    <property type="project" value="UniProtKB-KW"/>
</dbReference>
<evidence type="ECO:0000256" key="5">
    <source>
        <dbReference type="ARBA" id="ARBA00023163"/>
    </source>
</evidence>
<dbReference type="Gene3D" id="1.10.10.10">
    <property type="entry name" value="Winged helix-like DNA-binding domain superfamily/Winged helix DNA-binding domain"/>
    <property type="match status" value="1"/>
</dbReference>
<evidence type="ECO:0000259" key="7">
    <source>
        <dbReference type="Pfam" id="PF04542"/>
    </source>
</evidence>
<dbReference type="SUPFAM" id="SSF88659">
    <property type="entry name" value="Sigma3 and sigma4 domains of RNA polymerase sigma factors"/>
    <property type="match status" value="1"/>
</dbReference>
<evidence type="ECO:0000259" key="8">
    <source>
        <dbReference type="Pfam" id="PF04545"/>
    </source>
</evidence>
<dbReference type="CDD" id="cd06171">
    <property type="entry name" value="Sigma70_r4"/>
    <property type="match status" value="1"/>
</dbReference>
<organism evidence="9 10">
    <name type="scientific">Spirosoma foliorum</name>
    <dbReference type="NCBI Taxonomy" id="2710596"/>
    <lineage>
        <taxon>Bacteria</taxon>
        <taxon>Pseudomonadati</taxon>
        <taxon>Bacteroidota</taxon>
        <taxon>Cytophagia</taxon>
        <taxon>Cytophagales</taxon>
        <taxon>Cytophagaceae</taxon>
        <taxon>Spirosoma</taxon>
    </lineage>
</organism>
<dbReference type="PROSITE" id="PS01063">
    <property type="entry name" value="SIGMA70_ECF"/>
    <property type="match status" value="1"/>
</dbReference>
<dbReference type="InterPro" id="IPR007630">
    <property type="entry name" value="RNA_pol_sigma70_r4"/>
</dbReference>
<evidence type="ECO:0000313" key="10">
    <source>
        <dbReference type="Proteomes" id="UP000515369"/>
    </source>
</evidence>
<keyword evidence="2 6" id="KW-0805">Transcription regulation</keyword>
<evidence type="ECO:0000313" key="9">
    <source>
        <dbReference type="EMBL" id="QMW03169.1"/>
    </source>
</evidence>
<dbReference type="PANTHER" id="PTHR43133:SF62">
    <property type="entry name" value="RNA POLYMERASE SIGMA FACTOR SIGZ"/>
    <property type="match status" value="1"/>
</dbReference>
<dbReference type="InterPro" id="IPR013324">
    <property type="entry name" value="RNA_pol_sigma_r3/r4-like"/>
</dbReference>
<dbReference type="SUPFAM" id="SSF88946">
    <property type="entry name" value="Sigma2 domain of RNA polymerase sigma factors"/>
    <property type="match status" value="1"/>
</dbReference>
<accession>A0A7G5GWC7</accession>
<comment type="similarity">
    <text evidence="1 6">Belongs to the sigma-70 factor family. ECF subfamily.</text>
</comment>
<evidence type="ECO:0000256" key="1">
    <source>
        <dbReference type="ARBA" id="ARBA00010641"/>
    </source>
</evidence>
<dbReference type="InterPro" id="IPR007627">
    <property type="entry name" value="RNA_pol_sigma70_r2"/>
</dbReference>
<dbReference type="AlphaFoldDB" id="A0A7G5GWC7"/>
<dbReference type="KEGG" id="sfol:H3H32_35770"/>
<dbReference type="InterPro" id="IPR039425">
    <property type="entry name" value="RNA_pol_sigma-70-like"/>
</dbReference>
<name>A0A7G5GWC7_9BACT</name>
<dbReference type="Gene3D" id="1.10.1740.10">
    <property type="match status" value="1"/>
</dbReference>
<dbReference type="EMBL" id="CP059732">
    <property type="protein sequence ID" value="QMW03169.1"/>
    <property type="molecule type" value="Genomic_DNA"/>
</dbReference>
<protein>
    <recommendedName>
        <fullName evidence="6">RNA polymerase sigma factor</fullName>
    </recommendedName>
</protein>
<keyword evidence="4 6" id="KW-0238">DNA-binding</keyword>
<dbReference type="RefSeq" id="WP_182460456.1">
    <property type="nucleotide sequence ID" value="NZ_CP059732.1"/>
</dbReference>
<keyword evidence="3 6" id="KW-0731">Sigma factor</keyword>
<dbReference type="InterPro" id="IPR000838">
    <property type="entry name" value="RNA_pol_sigma70_ECF_CS"/>
</dbReference>
<keyword evidence="5 6" id="KW-0804">Transcription</keyword>
<gene>
    <name evidence="9" type="ORF">H3H32_35770</name>
</gene>
<dbReference type="InterPro" id="IPR014284">
    <property type="entry name" value="RNA_pol_sigma-70_dom"/>
</dbReference>
<evidence type="ECO:0000256" key="3">
    <source>
        <dbReference type="ARBA" id="ARBA00023082"/>
    </source>
</evidence>
<feature type="domain" description="RNA polymerase sigma-70 region 4" evidence="8">
    <location>
        <begin position="126"/>
        <end position="172"/>
    </location>
</feature>
<dbReference type="Proteomes" id="UP000515369">
    <property type="component" value="Chromosome"/>
</dbReference>
<dbReference type="InterPro" id="IPR013325">
    <property type="entry name" value="RNA_pol_sigma_r2"/>
</dbReference>
<evidence type="ECO:0000256" key="4">
    <source>
        <dbReference type="ARBA" id="ARBA00023125"/>
    </source>
</evidence>
<proteinExistence type="inferred from homology"/>
<dbReference type="Pfam" id="PF04542">
    <property type="entry name" value="Sigma70_r2"/>
    <property type="match status" value="1"/>
</dbReference>
<keyword evidence="10" id="KW-1185">Reference proteome</keyword>
<dbReference type="InterPro" id="IPR036388">
    <property type="entry name" value="WH-like_DNA-bd_sf"/>
</dbReference>
<dbReference type="PANTHER" id="PTHR43133">
    <property type="entry name" value="RNA POLYMERASE ECF-TYPE SIGMA FACTO"/>
    <property type="match status" value="1"/>
</dbReference>